<reference evidence="3 4" key="1">
    <citation type="submission" date="2019-07" db="EMBL/GenBank/DDBJ databases">
        <title>Whole genome shotgun sequence of Segetibacter aerophilus NBRC 106135.</title>
        <authorList>
            <person name="Hosoyama A."/>
            <person name="Uohara A."/>
            <person name="Ohji S."/>
            <person name="Ichikawa N."/>
        </authorList>
    </citation>
    <scope>NUCLEOTIDE SEQUENCE [LARGE SCALE GENOMIC DNA]</scope>
    <source>
        <strain evidence="3 4">NBRC 106135</strain>
    </source>
</reference>
<evidence type="ECO:0000313" key="4">
    <source>
        <dbReference type="Proteomes" id="UP000321513"/>
    </source>
</evidence>
<dbReference type="Gene3D" id="3.90.245.10">
    <property type="entry name" value="Ribonucleoside hydrolase-like"/>
    <property type="match status" value="1"/>
</dbReference>
<organism evidence="3 4">
    <name type="scientific">Segetibacter aerophilus</name>
    <dbReference type="NCBI Taxonomy" id="670293"/>
    <lineage>
        <taxon>Bacteria</taxon>
        <taxon>Pseudomonadati</taxon>
        <taxon>Bacteroidota</taxon>
        <taxon>Chitinophagia</taxon>
        <taxon>Chitinophagales</taxon>
        <taxon>Chitinophagaceae</taxon>
        <taxon>Segetibacter</taxon>
    </lineage>
</organism>
<evidence type="ECO:0000256" key="1">
    <source>
        <dbReference type="SAM" id="SignalP"/>
    </source>
</evidence>
<protein>
    <submittedName>
        <fullName evidence="3">Nucleoside hydrolase</fullName>
    </submittedName>
</protein>
<dbReference type="InterPro" id="IPR036452">
    <property type="entry name" value="Ribo_hydro-like"/>
</dbReference>
<dbReference type="PANTHER" id="PTHR43264">
    <property type="match status" value="1"/>
</dbReference>
<keyword evidence="1" id="KW-0732">Signal</keyword>
<dbReference type="SUPFAM" id="SSF53590">
    <property type="entry name" value="Nucleoside hydrolase"/>
    <property type="match status" value="1"/>
</dbReference>
<dbReference type="OrthoDB" id="128573at2"/>
<proteinExistence type="predicted"/>
<keyword evidence="4" id="KW-1185">Reference proteome</keyword>
<dbReference type="AlphaFoldDB" id="A0A512BFM3"/>
<dbReference type="EMBL" id="BJYT01000013">
    <property type="protein sequence ID" value="GEO10769.1"/>
    <property type="molecule type" value="Genomic_DNA"/>
</dbReference>
<dbReference type="Proteomes" id="UP000321513">
    <property type="component" value="Unassembled WGS sequence"/>
</dbReference>
<feature type="domain" description="Inosine/uridine-preferring nucleoside hydrolase" evidence="2">
    <location>
        <begin position="27"/>
        <end position="285"/>
    </location>
</feature>
<feature type="signal peptide" evidence="1">
    <location>
        <begin position="1"/>
        <end position="19"/>
    </location>
</feature>
<feature type="chain" id="PRO_5022205223" evidence="1">
    <location>
        <begin position="20"/>
        <end position="326"/>
    </location>
</feature>
<sequence length="326" mass="36031">MIKIALLHFFLLASTVISAQAHKPVPVIFDTDMGPDYDDAGAITLLHAFADEGKANILATVASTKFEGVAAVLNVFNTYFKQPGLPIGVPKGEALTKRDFQHWTDTLIKNYPHAIKNNSEVPDAVEIYRKVLAKQPDKSVTIITVGFLTNLANLLKSKPDKYSPLTGVQLVNRKVKSLVSMAGRFPSGSEFNIDQDAASGKYVFENWSTPIIFSGWEIGQKIKTGLPLINNNTIKNSPVKDVFRISIPLDPQDKAGRMSWDETAVLVAIAGYKPYYKLVSGTIEVTEKGANTWNNKGGSHFYLVEDRPPLEVQDLINKMMMHQPKK</sequence>
<accession>A0A512BFM3</accession>
<keyword evidence="3" id="KW-0378">Hydrolase</keyword>
<dbReference type="RefSeq" id="WP_147204887.1">
    <property type="nucleotide sequence ID" value="NZ_BJYT01000013.1"/>
</dbReference>
<dbReference type="PANTHER" id="PTHR43264:SF1">
    <property type="entry name" value="INOSINE_URIDINE-PREFERRING NUCLEOSIDE HYDROLASE DOMAIN-CONTAINING PROTEIN"/>
    <property type="match status" value="1"/>
</dbReference>
<gene>
    <name evidence="3" type="ORF">SAE01_32650</name>
</gene>
<comment type="caution">
    <text evidence="3">The sequence shown here is derived from an EMBL/GenBank/DDBJ whole genome shotgun (WGS) entry which is preliminary data.</text>
</comment>
<evidence type="ECO:0000313" key="3">
    <source>
        <dbReference type="EMBL" id="GEO10769.1"/>
    </source>
</evidence>
<evidence type="ECO:0000259" key="2">
    <source>
        <dbReference type="Pfam" id="PF01156"/>
    </source>
</evidence>
<dbReference type="GO" id="GO:0016799">
    <property type="term" value="F:hydrolase activity, hydrolyzing N-glycosyl compounds"/>
    <property type="evidence" value="ECO:0007669"/>
    <property type="project" value="InterPro"/>
</dbReference>
<name>A0A512BFM3_9BACT</name>
<dbReference type="InterPro" id="IPR001910">
    <property type="entry name" value="Inosine/uridine_hydrolase_dom"/>
</dbReference>
<dbReference type="Pfam" id="PF01156">
    <property type="entry name" value="IU_nuc_hydro"/>
    <property type="match status" value="1"/>
</dbReference>